<feature type="region of interest" description="Disordered" evidence="6">
    <location>
        <begin position="28"/>
        <end position="56"/>
    </location>
</feature>
<dbReference type="GO" id="GO:0016491">
    <property type="term" value="F:oxidoreductase activity"/>
    <property type="evidence" value="ECO:0007669"/>
    <property type="project" value="UniProtKB-KW"/>
</dbReference>
<evidence type="ECO:0000256" key="3">
    <source>
        <dbReference type="ARBA" id="ARBA00023002"/>
    </source>
</evidence>
<feature type="domain" description="Thioredoxin" evidence="8">
    <location>
        <begin position="34"/>
        <end position="244"/>
    </location>
</feature>
<dbReference type="InParanoid" id="W0RGH1"/>
<protein>
    <submittedName>
        <fullName evidence="9">Putative oxidoreductase</fullName>
    </submittedName>
</protein>
<dbReference type="PANTHER" id="PTHR13887">
    <property type="entry name" value="GLUTATHIONE S-TRANSFERASE KAPPA"/>
    <property type="match status" value="1"/>
</dbReference>
<evidence type="ECO:0000256" key="6">
    <source>
        <dbReference type="SAM" id="MobiDB-lite"/>
    </source>
</evidence>
<evidence type="ECO:0000256" key="2">
    <source>
        <dbReference type="ARBA" id="ARBA00022729"/>
    </source>
</evidence>
<feature type="chain" id="PRO_5004794318" evidence="7">
    <location>
        <begin position="29"/>
        <end position="247"/>
    </location>
</feature>
<dbReference type="Proteomes" id="UP000019151">
    <property type="component" value="Chromosome"/>
</dbReference>
<dbReference type="KEGG" id="gba:J421_2642"/>
<dbReference type="Pfam" id="PF13462">
    <property type="entry name" value="Thioredoxin_4"/>
    <property type="match status" value="1"/>
</dbReference>
<sequence length="247" mass="26368">MRISSPIVSAPRALAALLLVVAPGCRSSADGKSATPAAEARPTNASATASGETAKAGSMPADSVALRAAADSGRIVGAPGAKVWMIIASDFQCPYCKMWHDQTYEALRKDYVDAGKIRMAYMNYPLDIHVQAQPTAEAAMCASAQGKFWEYHTALFQSQDSWAKAGDQSAKFDSLAGAVGIDVPRFQRCTRSHVMRALVEADQYRMQKSGVASTPTFILVPSNVKVEGAQPLPIFRQALDSALKTAR</sequence>
<evidence type="ECO:0000313" key="10">
    <source>
        <dbReference type="Proteomes" id="UP000019151"/>
    </source>
</evidence>
<evidence type="ECO:0000313" key="9">
    <source>
        <dbReference type="EMBL" id="AHG90179.1"/>
    </source>
</evidence>
<keyword evidence="2 7" id="KW-0732">Signal</keyword>
<dbReference type="PROSITE" id="PS51352">
    <property type="entry name" value="THIOREDOXIN_2"/>
    <property type="match status" value="1"/>
</dbReference>
<dbReference type="EMBL" id="CP007128">
    <property type="protein sequence ID" value="AHG90179.1"/>
    <property type="molecule type" value="Genomic_DNA"/>
</dbReference>
<dbReference type="CDD" id="cd02972">
    <property type="entry name" value="DsbA_family"/>
    <property type="match status" value="1"/>
</dbReference>
<dbReference type="RefSeq" id="WP_025411649.1">
    <property type="nucleotide sequence ID" value="NZ_CP007128.1"/>
</dbReference>
<evidence type="ECO:0000256" key="7">
    <source>
        <dbReference type="SAM" id="SignalP"/>
    </source>
</evidence>
<dbReference type="eggNOG" id="COG1651">
    <property type="taxonomic scope" value="Bacteria"/>
</dbReference>
<evidence type="ECO:0000256" key="4">
    <source>
        <dbReference type="ARBA" id="ARBA00023157"/>
    </source>
</evidence>
<keyword evidence="10" id="KW-1185">Reference proteome</keyword>
<dbReference type="Gene3D" id="3.40.30.10">
    <property type="entry name" value="Glutaredoxin"/>
    <property type="match status" value="1"/>
</dbReference>
<accession>W0RGH1</accession>
<dbReference type="HOGENOM" id="CLU_000288_47_1_0"/>
<comment type="similarity">
    <text evidence="1">Belongs to the thioredoxin family. DsbA subfamily.</text>
</comment>
<dbReference type="SUPFAM" id="SSF52833">
    <property type="entry name" value="Thioredoxin-like"/>
    <property type="match status" value="1"/>
</dbReference>
<evidence type="ECO:0000256" key="5">
    <source>
        <dbReference type="ARBA" id="ARBA00023284"/>
    </source>
</evidence>
<dbReference type="InterPro" id="IPR012336">
    <property type="entry name" value="Thioredoxin-like_fold"/>
</dbReference>
<dbReference type="PANTHER" id="PTHR13887:SF14">
    <property type="entry name" value="DISULFIDE BOND FORMATION PROTEIN D"/>
    <property type="match status" value="1"/>
</dbReference>
<evidence type="ECO:0000259" key="8">
    <source>
        <dbReference type="PROSITE" id="PS51352"/>
    </source>
</evidence>
<organism evidence="9 10">
    <name type="scientific">Gemmatirosa kalamazoonensis</name>
    <dbReference type="NCBI Taxonomy" id="861299"/>
    <lineage>
        <taxon>Bacteria</taxon>
        <taxon>Pseudomonadati</taxon>
        <taxon>Gemmatimonadota</taxon>
        <taxon>Gemmatimonadia</taxon>
        <taxon>Gemmatimonadales</taxon>
        <taxon>Gemmatimonadaceae</taxon>
        <taxon>Gemmatirosa</taxon>
    </lineage>
</organism>
<feature type="signal peptide" evidence="7">
    <location>
        <begin position="1"/>
        <end position="28"/>
    </location>
</feature>
<proteinExistence type="inferred from homology"/>
<keyword evidence="5" id="KW-0676">Redox-active center</keyword>
<reference evidence="9 10" key="1">
    <citation type="journal article" date="2014" name="Genome Announc.">
        <title>Genome Sequence and Methylome of Soil Bacterium Gemmatirosa kalamazoonensis KBS708T, a Member of the Rarely Cultivated Gemmatimonadetes Phylum.</title>
        <authorList>
            <person name="Debruyn J.M."/>
            <person name="Radosevich M."/>
            <person name="Wommack K.E."/>
            <person name="Polson S.W."/>
            <person name="Hauser L.J."/>
            <person name="Fawaz M.N."/>
            <person name="Korlach J."/>
            <person name="Tsai Y.C."/>
        </authorList>
    </citation>
    <scope>NUCLEOTIDE SEQUENCE [LARGE SCALE GENOMIC DNA]</scope>
    <source>
        <strain evidence="9 10">KBS708</strain>
    </source>
</reference>
<keyword evidence="4" id="KW-1015">Disulfide bond</keyword>
<dbReference type="STRING" id="861299.J421_2642"/>
<dbReference type="InterPro" id="IPR036249">
    <property type="entry name" value="Thioredoxin-like_sf"/>
</dbReference>
<evidence type="ECO:0000256" key="1">
    <source>
        <dbReference type="ARBA" id="ARBA00005791"/>
    </source>
</evidence>
<gene>
    <name evidence="9" type="ORF">J421_2642</name>
</gene>
<keyword evidence="3" id="KW-0560">Oxidoreductase</keyword>
<dbReference type="OrthoDB" id="9780340at2"/>
<name>W0RGH1_9BACT</name>
<dbReference type="AlphaFoldDB" id="W0RGH1"/>
<dbReference type="InterPro" id="IPR013766">
    <property type="entry name" value="Thioredoxin_domain"/>
</dbReference>